<dbReference type="CDD" id="cd00038">
    <property type="entry name" value="CAP_ED"/>
    <property type="match status" value="1"/>
</dbReference>
<gene>
    <name evidence="2" type="ORF">MUN68_012885</name>
</gene>
<protein>
    <submittedName>
        <fullName evidence="2">Crp/Fnr family transcriptional regulator</fullName>
    </submittedName>
</protein>
<dbReference type="InterPro" id="IPR014710">
    <property type="entry name" value="RmlC-like_jellyroll"/>
</dbReference>
<proteinExistence type="predicted"/>
<keyword evidence="3" id="KW-1185">Reference proteome</keyword>
<dbReference type="InterPro" id="IPR000595">
    <property type="entry name" value="cNMP-bd_dom"/>
</dbReference>
<dbReference type="Gene3D" id="2.60.120.10">
    <property type="entry name" value="Jelly Rolls"/>
    <property type="match status" value="1"/>
</dbReference>
<evidence type="ECO:0000313" key="3">
    <source>
        <dbReference type="Proteomes" id="UP001202717"/>
    </source>
</evidence>
<evidence type="ECO:0000313" key="2">
    <source>
        <dbReference type="EMBL" id="WCO00960.1"/>
    </source>
</evidence>
<organism evidence="2 3">
    <name type="scientific">Psychroserpens ponticola</name>
    <dbReference type="NCBI Taxonomy" id="2932268"/>
    <lineage>
        <taxon>Bacteria</taxon>
        <taxon>Pseudomonadati</taxon>
        <taxon>Bacteroidota</taxon>
        <taxon>Flavobacteriia</taxon>
        <taxon>Flavobacteriales</taxon>
        <taxon>Flavobacteriaceae</taxon>
        <taxon>Psychroserpens</taxon>
    </lineage>
</organism>
<accession>A0ABY7RZ45</accession>
<dbReference type="Proteomes" id="UP001202717">
    <property type="component" value="Chromosome"/>
</dbReference>
<dbReference type="EMBL" id="CP116221">
    <property type="protein sequence ID" value="WCO00960.1"/>
    <property type="molecule type" value="Genomic_DNA"/>
</dbReference>
<dbReference type="InterPro" id="IPR018490">
    <property type="entry name" value="cNMP-bd_dom_sf"/>
</dbReference>
<dbReference type="SUPFAM" id="SSF51206">
    <property type="entry name" value="cAMP-binding domain-like"/>
    <property type="match status" value="1"/>
</dbReference>
<dbReference type="RefSeq" id="WP_249995964.1">
    <property type="nucleotide sequence ID" value="NZ_CP116221.1"/>
</dbReference>
<dbReference type="Pfam" id="PF00027">
    <property type="entry name" value="cNMP_binding"/>
    <property type="match status" value="1"/>
</dbReference>
<sequence>MRTDNSKIKEIFKDLPFSDEQIKVIESVFHKVNFKKGNTILIANDKVEYQYYILSGCLRAYHTDKQGKEYTVQFGIKDWWISDYTAFFSDSKAIMTIEVIQDATLYRISKDDKEKLYSQIPAIENFFRIKLERAFAAFQKRILSNLSQTATERYSNFIKTYPNIEKLVKNYHIASYLGITTESLSRIRKDLSQN</sequence>
<evidence type="ECO:0000259" key="1">
    <source>
        <dbReference type="Pfam" id="PF00027"/>
    </source>
</evidence>
<reference evidence="2 3" key="1">
    <citation type="submission" date="2023-01" db="EMBL/GenBank/DDBJ databases">
        <title>Psychroserpens ponticola sp. nov., isolated from seawater.</title>
        <authorList>
            <person name="Kristyanto S."/>
            <person name="Jung J."/>
            <person name="Kim J.M."/>
            <person name="Jeon C.O."/>
        </authorList>
    </citation>
    <scope>NUCLEOTIDE SEQUENCE [LARGE SCALE GENOMIC DNA]</scope>
    <source>
        <strain evidence="2 3">MSW6</strain>
    </source>
</reference>
<feature type="domain" description="Cyclic nucleotide-binding" evidence="1">
    <location>
        <begin position="32"/>
        <end position="118"/>
    </location>
</feature>
<name>A0ABY7RZ45_9FLAO</name>